<comment type="similarity">
    <text evidence="1">Belongs to the ABC transporter superfamily.</text>
</comment>
<keyword evidence="2" id="KW-0813">Transport</keyword>
<organism evidence="7 8">
    <name type="scientific">Aureibaculum marinum</name>
    <dbReference type="NCBI Taxonomy" id="2487930"/>
    <lineage>
        <taxon>Bacteria</taxon>
        <taxon>Pseudomonadati</taxon>
        <taxon>Bacteroidota</taxon>
        <taxon>Flavobacteriia</taxon>
        <taxon>Flavobacteriales</taxon>
        <taxon>Flavobacteriaceae</taxon>
        <taxon>Aureibaculum</taxon>
    </lineage>
</organism>
<dbReference type="InterPro" id="IPR050763">
    <property type="entry name" value="ABC_transporter_ATP-binding"/>
</dbReference>
<evidence type="ECO:0000256" key="4">
    <source>
        <dbReference type="ARBA" id="ARBA00022741"/>
    </source>
</evidence>
<keyword evidence="5 7" id="KW-0067">ATP-binding</keyword>
<dbReference type="Pfam" id="PF00005">
    <property type="entry name" value="ABC_tran"/>
    <property type="match status" value="1"/>
</dbReference>
<dbReference type="RefSeq" id="WP_123896904.1">
    <property type="nucleotide sequence ID" value="NZ_RPFJ01000006.1"/>
</dbReference>
<keyword evidence="3" id="KW-0536">Nodulation</keyword>
<evidence type="ECO:0000313" key="7">
    <source>
        <dbReference type="EMBL" id="RPD98588.1"/>
    </source>
</evidence>
<accession>A0A3N4NWE3</accession>
<dbReference type="Gene3D" id="3.40.50.300">
    <property type="entry name" value="P-loop containing nucleotide triphosphate hydrolases"/>
    <property type="match status" value="1"/>
</dbReference>
<sequence length="251" mass="27596">MNLSVIHINNVYKKYKGADVFSINNLSLEINKGEIYGLLGPNGAGKTTLISMLCGLLKPTSGQITIKGLSFKDNAKQIKQTIGVVPQEYALYPTLTAYENLMYFGAMYGLSGTDLKFKVTESLEHLGLSKFQNKKIRTFSGGMKRRVNLIAGILHQPEILFLDEPTVGVDVQSKNVIMEHLKMLNKNGTTIVYTSHHLNEAETFCSKVSIIDNGSIVASGTPKELMQNSTGANNLEDVFIQLTGEALRDYA</sequence>
<dbReference type="PROSITE" id="PS00211">
    <property type="entry name" value="ABC_TRANSPORTER_1"/>
    <property type="match status" value="1"/>
</dbReference>
<evidence type="ECO:0000256" key="2">
    <source>
        <dbReference type="ARBA" id="ARBA00022448"/>
    </source>
</evidence>
<evidence type="ECO:0000256" key="1">
    <source>
        <dbReference type="ARBA" id="ARBA00005417"/>
    </source>
</evidence>
<dbReference type="GO" id="GO:0005524">
    <property type="term" value="F:ATP binding"/>
    <property type="evidence" value="ECO:0007669"/>
    <property type="project" value="UniProtKB-KW"/>
</dbReference>
<evidence type="ECO:0000259" key="6">
    <source>
        <dbReference type="PROSITE" id="PS50893"/>
    </source>
</evidence>
<name>A0A3N4NWE3_9FLAO</name>
<evidence type="ECO:0000256" key="5">
    <source>
        <dbReference type="ARBA" id="ARBA00022840"/>
    </source>
</evidence>
<comment type="caution">
    <text evidence="7">The sequence shown here is derived from an EMBL/GenBank/DDBJ whole genome shotgun (WGS) entry which is preliminary data.</text>
</comment>
<dbReference type="InterPro" id="IPR003593">
    <property type="entry name" value="AAA+_ATPase"/>
</dbReference>
<dbReference type="OrthoDB" id="9801987at2"/>
<dbReference type="PANTHER" id="PTHR42711:SF5">
    <property type="entry name" value="ABC TRANSPORTER ATP-BINDING PROTEIN NATA"/>
    <property type="match status" value="1"/>
</dbReference>
<dbReference type="SMART" id="SM00382">
    <property type="entry name" value="AAA"/>
    <property type="match status" value="1"/>
</dbReference>
<dbReference type="PROSITE" id="PS50893">
    <property type="entry name" value="ABC_TRANSPORTER_2"/>
    <property type="match status" value="1"/>
</dbReference>
<keyword evidence="8" id="KW-1185">Reference proteome</keyword>
<gene>
    <name evidence="7" type="ORF">EGM88_05185</name>
</gene>
<dbReference type="Proteomes" id="UP000270856">
    <property type="component" value="Unassembled WGS sequence"/>
</dbReference>
<dbReference type="AlphaFoldDB" id="A0A3N4NWE3"/>
<dbReference type="EMBL" id="RPFJ01000006">
    <property type="protein sequence ID" value="RPD98588.1"/>
    <property type="molecule type" value="Genomic_DNA"/>
</dbReference>
<dbReference type="SUPFAM" id="SSF52540">
    <property type="entry name" value="P-loop containing nucleoside triphosphate hydrolases"/>
    <property type="match status" value="1"/>
</dbReference>
<protein>
    <submittedName>
        <fullName evidence="7">ABC transporter ATP-binding protein</fullName>
    </submittedName>
</protein>
<reference evidence="7 8" key="1">
    <citation type="submission" date="2018-11" db="EMBL/GenBank/DDBJ databases">
        <title>Aureibaculum marinum gen. nov., sp. nov., a member of the family Flavobacteriaceae isolated from the Bohai Sea.</title>
        <authorList>
            <person name="Ji X."/>
        </authorList>
    </citation>
    <scope>NUCLEOTIDE SEQUENCE [LARGE SCALE GENOMIC DNA]</scope>
    <source>
        <strain evidence="7 8">BH-SD17</strain>
    </source>
</reference>
<dbReference type="InterPro" id="IPR003439">
    <property type="entry name" value="ABC_transporter-like_ATP-bd"/>
</dbReference>
<dbReference type="GO" id="GO:0016887">
    <property type="term" value="F:ATP hydrolysis activity"/>
    <property type="evidence" value="ECO:0007669"/>
    <property type="project" value="InterPro"/>
</dbReference>
<evidence type="ECO:0000313" key="8">
    <source>
        <dbReference type="Proteomes" id="UP000270856"/>
    </source>
</evidence>
<evidence type="ECO:0000256" key="3">
    <source>
        <dbReference type="ARBA" id="ARBA00022458"/>
    </source>
</evidence>
<feature type="domain" description="ABC transporter" evidence="6">
    <location>
        <begin position="6"/>
        <end position="238"/>
    </location>
</feature>
<dbReference type="PANTHER" id="PTHR42711">
    <property type="entry name" value="ABC TRANSPORTER ATP-BINDING PROTEIN"/>
    <property type="match status" value="1"/>
</dbReference>
<keyword evidence="4" id="KW-0547">Nucleotide-binding</keyword>
<proteinExistence type="inferred from homology"/>
<dbReference type="InterPro" id="IPR027417">
    <property type="entry name" value="P-loop_NTPase"/>
</dbReference>
<dbReference type="InterPro" id="IPR017871">
    <property type="entry name" value="ABC_transporter-like_CS"/>
</dbReference>